<dbReference type="Gene3D" id="2.160.10.10">
    <property type="entry name" value="Hexapeptide repeat proteins"/>
    <property type="match status" value="1"/>
</dbReference>
<dbReference type="InterPro" id="IPR050179">
    <property type="entry name" value="Trans_hexapeptide_repeat"/>
</dbReference>
<reference evidence="2" key="1">
    <citation type="submission" date="2019-11" db="EMBL/GenBank/DDBJ databases">
        <authorList>
            <person name="Feng L."/>
        </authorList>
    </citation>
    <scope>NUCLEOTIDE SEQUENCE</scope>
    <source>
        <strain evidence="2">EMassiliensisLFYP7</strain>
    </source>
</reference>
<gene>
    <name evidence="2" type="primary">vatD</name>
    <name evidence="2" type="ORF">EMLFYP7_00140</name>
</gene>
<keyword evidence="2" id="KW-0808">Transferase</keyword>
<dbReference type="RefSeq" id="WP_156564380.1">
    <property type="nucleotide sequence ID" value="NZ_CACRTZ010000001.1"/>
</dbReference>
<dbReference type="SUPFAM" id="SSF51161">
    <property type="entry name" value="Trimeric LpxA-like enzymes"/>
    <property type="match status" value="1"/>
</dbReference>
<protein>
    <submittedName>
        <fullName evidence="2">Streptogramin A acetyltransferase</fullName>
        <ecNumber evidence="2">2.3.1.-</ecNumber>
    </submittedName>
</protein>
<dbReference type="CDD" id="cd03349">
    <property type="entry name" value="LbH_XAT"/>
    <property type="match status" value="1"/>
</dbReference>
<name>A0A6N2YER5_9ENTR</name>
<comment type="similarity">
    <text evidence="1">Belongs to the transferase hexapeptide repeat family.</text>
</comment>
<sequence length="425" mass="48862">MQNVILYEDKIQGSGVLESPCYAKSKIEGKFYVGAYTFLSHLSKVKNCFIGRYSRVDDLCTLGLNKEKKGAFSNHFFNYAENGPFRNDEYYQSIKPERYFYEKEKITLIGNDVFIHKGVTVYAGVSIGDGAVVYANSVVVEDVPDYAIVAGIPAKIIGYRFPQDKIFLFKKVKWWDKDISALFEDKKINLVNNSHFIDKIANAILPDKKFNTYYYNNFDGLLTPLKKENVIIGPSHIYLWQKAISSGQYMPNNYFLVGIQGASSFSENFTKTIKWLSNIFKEVYYFVPDFRIGNAGLLNDETDEQDGLFIDPNLMNNENDKRCYQRGISFLDDMATITNVHYIFWCLSGRESINKRDGKFVFDGNYKHPIWNLSELKEKYQEKMVLVEEIGINILENTINDGTIHPNAQGIALLHAHFNKQVVEK</sequence>
<organism evidence="2">
    <name type="scientific">Phytobacter massiliensis</name>
    <dbReference type="NCBI Taxonomy" id="1485952"/>
    <lineage>
        <taxon>Bacteria</taxon>
        <taxon>Pseudomonadati</taxon>
        <taxon>Pseudomonadota</taxon>
        <taxon>Gammaproteobacteria</taxon>
        <taxon>Enterobacterales</taxon>
        <taxon>Enterobacteriaceae</taxon>
        <taxon>Phytobacter</taxon>
    </lineage>
</organism>
<dbReference type="InterPro" id="IPR011004">
    <property type="entry name" value="Trimer_LpxA-like_sf"/>
</dbReference>
<dbReference type="Pfam" id="PF00132">
    <property type="entry name" value="Hexapep"/>
    <property type="match status" value="1"/>
</dbReference>
<proteinExistence type="inferred from homology"/>
<dbReference type="EC" id="2.3.1.-" evidence="2"/>
<dbReference type="EMBL" id="CACRTZ010000001">
    <property type="protein sequence ID" value="VYT65374.1"/>
    <property type="molecule type" value="Genomic_DNA"/>
</dbReference>
<evidence type="ECO:0000313" key="2">
    <source>
        <dbReference type="EMBL" id="VYT65374.1"/>
    </source>
</evidence>
<accession>A0A6N2YER5</accession>
<dbReference type="GO" id="GO:0016746">
    <property type="term" value="F:acyltransferase activity"/>
    <property type="evidence" value="ECO:0007669"/>
    <property type="project" value="UniProtKB-KW"/>
</dbReference>
<keyword evidence="2" id="KW-0012">Acyltransferase</keyword>
<evidence type="ECO:0000256" key="1">
    <source>
        <dbReference type="ARBA" id="ARBA00007274"/>
    </source>
</evidence>
<dbReference type="InterPro" id="IPR001451">
    <property type="entry name" value="Hexapep"/>
</dbReference>
<dbReference type="PANTHER" id="PTHR43300:SF11">
    <property type="entry name" value="ACETYLTRANSFERASE RV3034C-RELATED"/>
    <property type="match status" value="1"/>
</dbReference>
<dbReference type="AlphaFoldDB" id="A0A6N2YER5"/>
<dbReference type="PANTHER" id="PTHR43300">
    <property type="entry name" value="ACETYLTRANSFERASE"/>
    <property type="match status" value="1"/>
</dbReference>